<sequence length="121" mass="12720">MTLPLQDQIRAALSTVDDPELGVNIVDLGLVRSVEISGVSVEIGLCMTTPTCPLGGLIAEEAALAVSQAIGPEFAVKVLLDRTVQWIPDFADAGVLEAFTPQPSRLGQAISSALSGFWSRK</sequence>
<keyword evidence="3" id="KW-1185">Reference proteome</keyword>
<organism evidence="2 3">
    <name type="scientific">Roseibium suaedae</name>
    <dbReference type="NCBI Taxonomy" id="735517"/>
    <lineage>
        <taxon>Bacteria</taxon>
        <taxon>Pseudomonadati</taxon>
        <taxon>Pseudomonadota</taxon>
        <taxon>Alphaproteobacteria</taxon>
        <taxon>Hyphomicrobiales</taxon>
        <taxon>Stappiaceae</taxon>
        <taxon>Roseibium</taxon>
    </lineage>
</organism>
<gene>
    <name evidence="2" type="ORF">SAMN05444272_4030</name>
</gene>
<accession>A0A1M7NXE8</accession>
<dbReference type="OrthoDB" id="3684942at2"/>
<dbReference type="Pfam" id="PF01883">
    <property type="entry name" value="FeS_assembly_P"/>
    <property type="match status" value="1"/>
</dbReference>
<dbReference type="InterPro" id="IPR002744">
    <property type="entry name" value="MIP18-like"/>
</dbReference>
<name>A0A1M7NXE8_9HYPH</name>
<feature type="domain" description="MIP18 family-like" evidence="1">
    <location>
        <begin position="7"/>
        <end position="78"/>
    </location>
</feature>
<evidence type="ECO:0000259" key="1">
    <source>
        <dbReference type="Pfam" id="PF01883"/>
    </source>
</evidence>
<dbReference type="SUPFAM" id="SSF117916">
    <property type="entry name" value="Fe-S cluster assembly (FSCA) domain-like"/>
    <property type="match status" value="1"/>
</dbReference>
<dbReference type="AlphaFoldDB" id="A0A1M7NXE8"/>
<dbReference type="Proteomes" id="UP000186002">
    <property type="component" value="Unassembled WGS sequence"/>
</dbReference>
<dbReference type="Gene3D" id="3.30.300.130">
    <property type="entry name" value="Fe-S cluster assembly (FSCA)"/>
    <property type="match status" value="1"/>
</dbReference>
<evidence type="ECO:0000313" key="3">
    <source>
        <dbReference type="Proteomes" id="UP000186002"/>
    </source>
</evidence>
<dbReference type="InterPro" id="IPR052339">
    <property type="entry name" value="Fe-S_Maturation_MIP18"/>
</dbReference>
<dbReference type="STRING" id="735517.SAMN05444272_4030"/>
<dbReference type="InterPro" id="IPR034904">
    <property type="entry name" value="FSCA_dom_sf"/>
</dbReference>
<proteinExistence type="predicted"/>
<dbReference type="PANTHER" id="PTHR42831">
    <property type="entry name" value="FE-S PROTEIN MATURATION AUXILIARY FACTOR YITW"/>
    <property type="match status" value="1"/>
</dbReference>
<dbReference type="PANTHER" id="PTHR42831:SF1">
    <property type="entry name" value="FE-S PROTEIN MATURATION AUXILIARY FACTOR YITW"/>
    <property type="match status" value="1"/>
</dbReference>
<protein>
    <submittedName>
        <fullName evidence="2">Metal-sulfur cluster biosynthetic enzyme</fullName>
    </submittedName>
</protein>
<dbReference type="EMBL" id="FRBW01000005">
    <property type="protein sequence ID" value="SHN08701.1"/>
    <property type="molecule type" value="Genomic_DNA"/>
</dbReference>
<evidence type="ECO:0000313" key="2">
    <source>
        <dbReference type="EMBL" id="SHN08701.1"/>
    </source>
</evidence>
<reference evidence="2 3" key="1">
    <citation type="submission" date="2016-11" db="EMBL/GenBank/DDBJ databases">
        <authorList>
            <person name="Jaros S."/>
            <person name="Januszkiewicz K."/>
            <person name="Wedrychowicz H."/>
        </authorList>
    </citation>
    <scope>NUCLEOTIDE SEQUENCE [LARGE SCALE GENOMIC DNA]</scope>
    <source>
        <strain evidence="2 3">DSM 22153</strain>
    </source>
</reference>
<dbReference type="RefSeq" id="WP_073015136.1">
    <property type="nucleotide sequence ID" value="NZ_FRBW01000005.1"/>
</dbReference>